<reference evidence="3" key="3">
    <citation type="submission" date="2021-06" db="EMBL/GenBank/DDBJ databases">
        <title>Updating the genus Pseudomonas: Description of 43 new species and partition of the Pseudomonas putida group.</title>
        <authorList>
            <person name="Girard L."/>
            <person name="Lood C."/>
            <person name="Vandamme P."/>
            <person name="Rokni-Zadeh H."/>
            <person name="Van Noort V."/>
            <person name="Hofte M."/>
            <person name="Lavigne R."/>
            <person name="De Mot R."/>
        </authorList>
    </citation>
    <scope>NUCLEOTIDE SEQUENCE</scope>
    <source>
        <strain evidence="3">SWRI102</strain>
    </source>
</reference>
<feature type="domain" description="Peptidase S74" evidence="1">
    <location>
        <begin position="186"/>
        <end position="260"/>
    </location>
</feature>
<dbReference type="AlphaFoldDB" id="A0A923FLM4"/>
<reference evidence="2 4" key="1">
    <citation type="journal article" date="2020" name="Microorganisms">
        <title>Reliable Identification of Environmental Pseudomonas Isolates Using the rpoD Gene.</title>
        <authorList>
            <consortium name="The Broad Institute Genome Sequencing Platform"/>
            <person name="Girard L."/>
            <person name="Lood C."/>
            <person name="Rokni-Zadeh H."/>
            <person name="van Noort V."/>
            <person name="Lavigne R."/>
            <person name="De Mot R."/>
        </authorList>
    </citation>
    <scope>NUCLEOTIDE SEQUENCE</scope>
    <source>
        <strain evidence="2 4">SWRI102</strain>
    </source>
</reference>
<dbReference type="EMBL" id="JABWQX010000002">
    <property type="protein sequence ID" value="MBC3395119.1"/>
    <property type="molecule type" value="Genomic_DNA"/>
</dbReference>
<organism evidence="2">
    <name type="scientific">Pseudomonas marvdashtae</name>
    <dbReference type="NCBI Taxonomy" id="2745500"/>
    <lineage>
        <taxon>Bacteria</taxon>
        <taxon>Pseudomonadati</taxon>
        <taxon>Pseudomonadota</taxon>
        <taxon>Gammaproteobacteria</taxon>
        <taxon>Pseudomonadales</taxon>
        <taxon>Pseudomonadaceae</taxon>
        <taxon>Pseudomonas</taxon>
    </lineage>
</organism>
<reference evidence="2" key="2">
    <citation type="submission" date="2020-07" db="EMBL/GenBank/DDBJ databases">
        <authorList>
            <person name="Lood C."/>
            <person name="Girard L."/>
        </authorList>
    </citation>
    <scope>NUCLEOTIDE SEQUENCE</scope>
    <source>
        <strain evidence="2">SWRI102</strain>
    </source>
</reference>
<dbReference type="InterPro" id="IPR030392">
    <property type="entry name" value="S74_ICA"/>
</dbReference>
<dbReference type="Pfam" id="PF13884">
    <property type="entry name" value="Peptidase_S74"/>
    <property type="match status" value="1"/>
</dbReference>
<evidence type="ECO:0000313" key="3">
    <source>
        <dbReference type="EMBL" id="MBV4553059.1"/>
    </source>
</evidence>
<accession>A0A923FLM4</accession>
<comment type="caution">
    <text evidence="2">The sequence shown here is derived from an EMBL/GenBank/DDBJ whole genome shotgun (WGS) entry which is preliminary data.</text>
</comment>
<name>A0A923FLM4_9PSED</name>
<dbReference type="RefSeq" id="WP_186643071.1">
    <property type="nucleotide sequence ID" value="NZ_JABWQX020000001.1"/>
</dbReference>
<evidence type="ECO:0000313" key="4">
    <source>
        <dbReference type="Proteomes" id="UP000659438"/>
    </source>
</evidence>
<dbReference type="PROSITE" id="PS51688">
    <property type="entry name" value="ICA"/>
    <property type="match status" value="1"/>
</dbReference>
<sequence>MGGSSDSGAEDAAEVQAQAQREALNYLKQTERLPQALREGALTGLGSEYGLTLGADGKFASDGKSIIQRAEDSPFYQTMVQRGEEGVLRNASATGGLRSGNTNEALASVNQNALMASYANQLSGLQGMAQLPSNANNIASSMAGIGQTTAQGMTAQANFGAQQGQNNFNNAMGAGALAMQGYETFSDERLKDEVVLLGQRNGHNVYRWAWNAAAAALGLVGRSAGVIAQEVEKTHPHAVSERRGYKCVNYDMIGVEAHGL</sequence>
<dbReference type="EMBL" id="JABWQX020000001">
    <property type="protein sequence ID" value="MBV4553059.1"/>
    <property type="molecule type" value="Genomic_DNA"/>
</dbReference>
<proteinExistence type="predicted"/>
<evidence type="ECO:0000313" key="2">
    <source>
        <dbReference type="EMBL" id="MBC3395119.1"/>
    </source>
</evidence>
<keyword evidence="4" id="KW-1185">Reference proteome</keyword>
<protein>
    <recommendedName>
        <fullName evidence="1">Peptidase S74 domain-containing protein</fullName>
    </recommendedName>
</protein>
<evidence type="ECO:0000259" key="1">
    <source>
        <dbReference type="PROSITE" id="PS51688"/>
    </source>
</evidence>
<dbReference type="Proteomes" id="UP000659438">
    <property type="component" value="Unassembled WGS sequence"/>
</dbReference>
<gene>
    <name evidence="3" type="ORF">HU742_018090</name>
    <name evidence="2" type="ORF">HU742_07875</name>
</gene>